<reference evidence="1 2" key="1">
    <citation type="submission" date="2005-09" db="EMBL/GenBank/DDBJ databases">
        <authorList>
            <person name="Mural R.J."/>
            <person name="Li P.W."/>
            <person name="Adams M.D."/>
            <person name="Amanatides P.G."/>
            <person name="Baden-Tillson H."/>
            <person name="Barnstead M."/>
            <person name="Chin S.H."/>
            <person name="Dew I."/>
            <person name="Evans C.A."/>
            <person name="Ferriera S."/>
            <person name="Flanigan M."/>
            <person name="Fosler C."/>
            <person name="Glodek A."/>
            <person name="Gu Z."/>
            <person name="Holt R.A."/>
            <person name="Jennings D."/>
            <person name="Kraft C.L."/>
            <person name="Lu F."/>
            <person name="Nguyen T."/>
            <person name="Nusskern D.R."/>
            <person name="Pfannkoch C.M."/>
            <person name="Sitter C."/>
            <person name="Sutton G.G."/>
            <person name="Venter J.C."/>
            <person name="Wang Z."/>
            <person name="Woodage T."/>
            <person name="Zheng X.H."/>
            <person name="Zhong F."/>
        </authorList>
    </citation>
    <scope>NUCLEOTIDE SEQUENCE [LARGE SCALE GENOMIC DNA]</scope>
    <source>
        <strain>BN</strain>
        <strain evidence="2">Sprague-Dawley</strain>
    </source>
</reference>
<evidence type="ECO:0000313" key="1">
    <source>
        <dbReference type="EMBL" id="EDM01455.1"/>
    </source>
</evidence>
<name>A6IMY4_RAT</name>
<accession>A6IMY4</accession>
<organism evidence="1 2">
    <name type="scientific">Rattus norvegicus</name>
    <name type="common">Rat</name>
    <dbReference type="NCBI Taxonomy" id="10116"/>
    <lineage>
        <taxon>Eukaryota</taxon>
        <taxon>Metazoa</taxon>
        <taxon>Chordata</taxon>
        <taxon>Craniata</taxon>
        <taxon>Vertebrata</taxon>
        <taxon>Euteleostomi</taxon>
        <taxon>Mammalia</taxon>
        <taxon>Eutheria</taxon>
        <taxon>Euarchontoglires</taxon>
        <taxon>Glires</taxon>
        <taxon>Rodentia</taxon>
        <taxon>Myomorpha</taxon>
        <taxon>Muroidea</taxon>
        <taxon>Muridae</taxon>
        <taxon>Murinae</taxon>
        <taxon>Rattus</taxon>
    </lineage>
</organism>
<evidence type="ECO:0000313" key="2">
    <source>
        <dbReference type="Proteomes" id="UP000234681"/>
    </source>
</evidence>
<dbReference type="AlphaFoldDB" id="A6IMY4"/>
<dbReference type="Proteomes" id="UP000234681">
    <property type="component" value="Chromosome 4"/>
</dbReference>
<sequence>MLPEEAGGEEKENTAAHHSLVSLQWKVCNGSLTFNYGVPQRTSSGLLIHAQALSNKGLH</sequence>
<proteinExistence type="predicted"/>
<dbReference type="EMBL" id="CH473964">
    <property type="protein sequence ID" value="EDM01455.1"/>
    <property type="molecule type" value="Genomic_DNA"/>
</dbReference>
<gene>
    <name evidence="1" type="ORF">rCG_30148</name>
</gene>
<protein>
    <submittedName>
        <fullName evidence="1">RCG30148</fullName>
    </submittedName>
</protein>
<feature type="non-terminal residue" evidence="1">
    <location>
        <position position="59"/>
    </location>
</feature>